<evidence type="ECO:0000313" key="2">
    <source>
        <dbReference type="Proteomes" id="UP000605201"/>
    </source>
</evidence>
<dbReference type="AlphaFoldDB" id="A0A8J6NXL8"/>
<evidence type="ECO:0000313" key="1">
    <source>
        <dbReference type="EMBL" id="MBC8431784.1"/>
    </source>
</evidence>
<dbReference type="Proteomes" id="UP000605201">
    <property type="component" value="Unassembled WGS sequence"/>
</dbReference>
<dbReference type="EMBL" id="JACNIG010000176">
    <property type="protein sequence ID" value="MBC8431784.1"/>
    <property type="molecule type" value="Genomic_DNA"/>
</dbReference>
<reference evidence="1 2" key="1">
    <citation type="submission" date="2020-08" db="EMBL/GenBank/DDBJ databases">
        <title>Bridging the membrane lipid divide: bacteria of the FCB group superphylum have the potential to synthesize archaeal ether lipids.</title>
        <authorList>
            <person name="Villanueva L."/>
            <person name="Von Meijenfeldt F.A.B."/>
            <person name="Westbye A.B."/>
            <person name="Yadav S."/>
            <person name="Hopmans E.C."/>
            <person name="Dutilh B.E."/>
            <person name="Sinninghe Damste J.S."/>
        </authorList>
    </citation>
    <scope>NUCLEOTIDE SEQUENCE [LARGE SCALE GENOMIC DNA]</scope>
    <source>
        <strain evidence="1">NIOZ-UU17</strain>
    </source>
</reference>
<organism evidence="1 2">
    <name type="scientific">Candidatus Desulfatibia vada</name>
    <dbReference type="NCBI Taxonomy" id="2841696"/>
    <lineage>
        <taxon>Bacteria</taxon>
        <taxon>Pseudomonadati</taxon>
        <taxon>Thermodesulfobacteriota</taxon>
        <taxon>Desulfobacteria</taxon>
        <taxon>Desulfobacterales</taxon>
        <taxon>Desulfobacterales incertae sedis</taxon>
        <taxon>Candidatus Desulfatibia</taxon>
    </lineage>
</organism>
<proteinExistence type="predicted"/>
<accession>A0A8J6NXL8</accession>
<protein>
    <submittedName>
        <fullName evidence="1">Uncharacterized protein</fullName>
    </submittedName>
</protein>
<comment type="caution">
    <text evidence="1">The sequence shown here is derived from an EMBL/GenBank/DDBJ whole genome shotgun (WGS) entry which is preliminary data.</text>
</comment>
<sequence>MQNVKWEIKDDKLIIEIDLTMEFGLSKSGKTITIASTRGNQKIEGTDAVIGLNVYKYPDNV</sequence>
<name>A0A8J6NXL8_9BACT</name>
<gene>
    <name evidence="1" type="ORF">H8D96_07665</name>
</gene>